<dbReference type="InterPro" id="IPR002937">
    <property type="entry name" value="Amino_oxidase"/>
</dbReference>
<accession>A0A538TQI5</accession>
<dbReference type="Gene3D" id="1.10.405.10">
    <property type="entry name" value="Guanine Nucleotide Dissociation Inhibitor, domain 1"/>
    <property type="match status" value="1"/>
</dbReference>
<reference evidence="2 3" key="1">
    <citation type="journal article" date="2019" name="Nat. Microbiol.">
        <title>Mediterranean grassland soil C-N compound turnover is dependent on rainfall and depth, and is mediated by genomically divergent microorganisms.</title>
        <authorList>
            <person name="Diamond S."/>
            <person name="Andeer P.F."/>
            <person name="Li Z."/>
            <person name="Crits-Christoph A."/>
            <person name="Burstein D."/>
            <person name="Anantharaman K."/>
            <person name="Lane K.R."/>
            <person name="Thomas B.C."/>
            <person name="Pan C."/>
            <person name="Northen T.R."/>
            <person name="Banfield J.F."/>
        </authorList>
    </citation>
    <scope>NUCLEOTIDE SEQUENCE [LARGE SCALE GENOMIC DNA]</scope>
    <source>
        <strain evidence="2">WS_9</strain>
    </source>
</reference>
<name>A0A538TQI5_UNCEI</name>
<evidence type="ECO:0000313" key="2">
    <source>
        <dbReference type="EMBL" id="TMQ65891.1"/>
    </source>
</evidence>
<dbReference type="PANTHER" id="PTHR42923:SF47">
    <property type="entry name" value="BLR3003 PROTEIN"/>
    <property type="match status" value="1"/>
</dbReference>
<gene>
    <name evidence="2" type="ORF">E6K79_03215</name>
</gene>
<evidence type="ECO:0000259" key="1">
    <source>
        <dbReference type="Pfam" id="PF01593"/>
    </source>
</evidence>
<dbReference type="SUPFAM" id="SSF51905">
    <property type="entry name" value="FAD/NAD(P)-binding domain"/>
    <property type="match status" value="1"/>
</dbReference>
<dbReference type="Pfam" id="PF01593">
    <property type="entry name" value="Amino_oxidase"/>
    <property type="match status" value="1"/>
</dbReference>
<dbReference type="EMBL" id="VBOZ01000010">
    <property type="protein sequence ID" value="TMQ65891.1"/>
    <property type="molecule type" value="Genomic_DNA"/>
</dbReference>
<dbReference type="Proteomes" id="UP000317691">
    <property type="component" value="Unassembled WGS sequence"/>
</dbReference>
<sequence length="441" mass="46924">MSGRPDVIVVGAGFAGIAASTALAERGARVLVLEARQRPGGRAYSWVDPATGEVRDNGQHVLASFYDETARLLSRLGTGDALEADPTFRLHLWERGRGEYDLACPNLPHPFHWLAAAGSCARLSAIARVGALTLHDRARALIASNGDGRAVTVAHWLQAAPGSDDLAAVLKPLATAALNEAPEDASALLFARVLDRLLSVPASKSGLALPRRALGDLIAGFEEYVESRGGQVRYRQTVLGVRVEGGRALGLSLLGGERVEAGSIVLAIPHERAGWVLRPEYLGTTAAVVTLPWSPIVSTLQVYDRPILPSRFVGMLGTKTQWAFDRGSSGAGRFLVGTVRSAAFADVDRDVATIAAEADSELREAFSAARAARLLDSSVYKERRATMRATPEAQRLRPKTRTAIEGLFLAGDWTDTGLPPTIEGAVWSGHRAAELAWGGHA</sequence>
<dbReference type="InterPro" id="IPR036188">
    <property type="entry name" value="FAD/NAD-bd_sf"/>
</dbReference>
<feature type="domain" description="Amine oxidase" evidence="1">
    <location>
        <begin position="14"/>
        <end position="434"/>
    </location>
</feature>
<evidence type="ECO:0000313" key="3">
    <source>
        <dbReference type="Proteomes" id="UP000317691"/>
    </source>
</evidence>
<dbReference type="AlphaFoldDB" id="A0A538TQI5"/>
<dbReference type="PRINTS" id="PR00420">
    <property type="entry name" value="RNGMNOXGNASE"/>
</dbReference>
<dbReference type="PANTHER" id="PTHR42923">
    <property type="entry name" value="PROTOPORPHYRINOGEN OXIDASE"/>
    <property type="match status" value="1"/>
</dbReference>
<dbReference type="NCBIfam" id="TIGR03467">
    <property type="entry name" value="HpnE"/>
    <property type="match status" value="1"/>
</dbReference>
<dbReference type="Gene3D" id="3.90.660.10">
    <property type="match status" value="1"/>
</dbReference>
<organism evidence="2 3">
    <name type="scientific">Eiseniibacteriota bacterium</name>
    <dbReference type="NCBI Taxonomy" id="2212470"/>
    <lineage>
        <taxon>Bacteria</taxon>
        <taxon>Candidatus Eiseniibacteriota</taxon>
    </lineage>
</organism>
<dbReference type="Gene3D" id="3.50.50.60">
    <property type="entry name" value="FAD/NAD(P)-binding domain"/>
    <property type="match status" value="1"/>
</dbReference>
<protein>
    <submittedName>
        <fullName evidence="2">FAD-dependent oxidoreductase</fullName>
    </submittedName>
</protein>
<dbReference type="InterPro" id="IPR017830">
    <property type="entry name" value="SQase_HpnE"/>
</dbReference>
<comment type="caution">
    <text evidence="2">The sequence shown here is derived from an EMBL/GenBank/DDBJ whole genome shotgun (WGS) entry which is preliminary data.</text>
</comment>
<dbReference type="GO" id="GO:0016491">
    <property type="term" value="F:oxidoreductase activity"/>
    <property type="evidence" value="ECO:0007669"/>
    <property type="project" value="InterPro"/>
</dbReference>
<proteinExistence type="predicted"/>
<dbReference type="InterPro" id="IPR050464">
    <property type="entry name" value="Zeta_carotene_desat/Oxidored"/>
</dbReference>